<name>A0ABT4T7V2_9ACTN</name>
<feature type="domain" description="tRNA/rRNA methyltransferase SpoU type" evidence="3">
    <location>
        <begin position="1"/>
        <end position="42"/>
    </location>
</feature>
<protein>
    <recommendedName>
        <fullName evidence="3">tRNA/rRNA methyltransferase SpoU type domain-containing protein</fullName>
    </recommendedName>
</protein>
<gene>
    <name evidence="4" type="ORF">OUY24_33665</name>
</gene>
<keyword evidence="5" id="KW-1185">Reference proteome</keyword>
<evidence type="ECO:0000313" key="5">
    <source>
        <dbReference type="Proteomes" id="UP001212498"/>
    </source>
</evidence>
<dbReference type="Proteomes" id="UP001212498">
    <property type="component" value="Unassembled WGS sequence"/>
</dbReference>
<comment type="caution">
    <text evidence="4">The sequence shown here is derived from an EMBL/GenBank/DDBJ whole genome shotgun (WGS) entry which is preliminary data.</text>
</comment>
<dbReference type="SUPFAM" id="SSF75217">
    <property type="entry name" value="alpha/beta knot"/>
    <property type="match status" value="1"/>
</dbReference>
<evidence type="ECO:0000256" key="2">
    <source>
        <dbReference type="ARBA" id="ARBA00022679"/>
    </source>
</evidence>
<dbReference type="InterPro" id="IPR029028">
    <property type="entry name" value="Alpha/beta_knot_MTases"/>
</dbReference>
<dbReference type="Gene3D" id="3.40.1280.10">
    <property type="match status" value="1"/>
</dbReference>
<dbReference type="RefSeq" id="WP_271279187.1">
    <property type="nucleotide sequence ID" value="NZ_JAPNUD010000145.1"/>
</dbReference>
<dbReference type="InterPro" id="IPR029026">
    <property type="entry name" value="tRNA_m1G_MTases_N"/>
</dbReference>
<proteinExistence type="predicted"/>
<evidence type="ECO:0000313" key="4">
    <source>
        <dbReference type="EMBL" id="MDA0645601.1"/>
    </source>
</evidence>
<dbReference type="EMBL" id="JAPNUD010000145">
    <property type="protein sequence ID" value="MDA0645601.1"/>
    <property type="molecule type" value="Genomic_DNA"/>
</dbReference>
<sequence length="53" mass="5367">MGDETNGLSAGWRQACGTMARIPMAGSASSLNVASAATVVSYEAAREHRGPTA</sequence>
<keyword evidence="2" id="KW-0808">Transferase</keyword>
<evidence type="ECO:0000256" key="1">
    <source>
        <dbReference type="ARBA" id="ARBA00022603"/>
    </source>
</evidence>
<dbReference type="Pfam" id="PF00588">
    <property type="entry name" value="SpoU_methylase"/>
    <property type="match status" value="1"/>
</dbReference>
<accession>A0ABT4T7V2</accession>
<dbReference type="InterPro" id="IPR001537">
    <property type="entry name" value="SpoU_MeTrfase"/>
</dbReference>
<evidence type="ECO:0000259" key="3">
    <source>
        <dbReference type="Pfam" id="PF00588"/>
    </source>
</evidence>
<reference evidence="4 5" key="1">
    <citation type="submission" date="2022-11" db="EMBL/GenBank/DDBJ databases">
        <title>Nonomuraea corallina sp. nov., a new species of the genus Nonomuraea isolated from sea side sediment in Thai sea.</title>
        <authorList>
            <person name="Ngamcharungchit C."/>
            <person name="Matsumoto A."/>
            <person name="Suriyachadkun C."/>
            <person name="Panbangred W."/>
            <person name="Inahashi Y."/>
            <person name="Intra B."/>
        </authorList>
    </citation>
    <scope>NUCLEOTIDE SEQUENCE [LARGE SCALE GENOMIC DNA]</scope>
    <source>
        <strain evidence="4 5">DSM 43553</strain>
    </source>
</reference>
<organism evidence="4 5">
    <name type="scientific">Nonomuraea ferruginea</name>
    <dbReference type="NCBI Taxonomy" id="46174"/>
    <lineage>
        <taxon>Bacteria</taxon>
        <taxon>Bacillati</taxon>
        <taxon>Actinomycetota</taxon>
        <taxon>Actinomycetes</taxon>
        <taxon>Streptosporangiales</taxon>
        <taxon>Streptosporangiaceae</taxon>
        <taxon>Nonomuraea</taxon>
    </lineage>
</organism>
<keyword evidence="1" id="KW-0489">Methyltransferase</keyword>